<accession>A0ABR2ZV15</accession>
<dbReference type="PANTHER" id="PTHR31274:SF1">
    <property type="entry name" value="AGL149CP"/>
    <property type="match status" value="1"/>
</dbReference>
<evidence type="ECO:0000256" key="3">
    <source>
        <dbReference type="ARBA" id="ARBA00022989"/>
    </source>
</evidence>
<feature type="transmembrane region" description="Helical" evidence="6">
    <location>
        <begin position="325"/>
        <end position="345"/>
    </location>
</feature>
<evidence type="ECO:0000256" key="5">
    <source>
        <dbReference type="SAM" id="MobiDB-lite"/>
    </source>
</evidence>
<dbReference type="EMBL" id="JBBXMP010000052">
    <property type="protein sequence ID" value="KAL0065135.1"/>
    <property type="molecule type" value="Genomic_DNA"/>
</dbReference>
<feature type="region of interest" description="Disordered" evidence="5">
    <location>
        <begin position="192"/>
        <end position="214"/>
    </location>
</feature>
<dbReference type="Proteomes" id="UP001437256">
    <property type="component" value="Unassembled WGS sequence"/>
</dbReference>
<feature type="transmembrane region" description="Helical" evidence="6">
    <location>
        <begin position="406"/>
        <end position="429"/>
    </location>
</feature>
<gene>
    <name evidence="7" type="primary">ECM3_2</name>
    <name evidence="7" type="ORF">AAF712_007971</name>
</gene>
<proteinExistence type="predicted"/>
<organism evidence="7 8">
    <name type="scientific">Marasmius tenuissimus</name>
    <dbReference type="NCBI Taxonomy" id="585030"/>
    <lineage>
        <taxon>Eukaryota</taxon>
        <taxon>Fungi</taxon>
        <taxon>Dikarya</taxon>
        <taxon>Basidiomycota</taxon>
        <taxon>Agaricomycotina</taxon>
        <taxon>Agaricomycetes</taxon>
        <taxon>Agaricomycetidae</taxon>
        <taxon>Agaricales</taxon>
        <taxon>Marasmiineae</taxon>
        <taxon>Marasmiaceae</taxon>
        <taxon>Marasmius</taxon>
    </lineage>
</organism>
<protein>
    <submittedName>
        <fullName evidence="7">Protein M3</fullName>
    </submittedName>
</protein>
<comment type="caution">
    <text evidence="7">The sequence shown here is derived from an EMBL/GenBank/DDBJ whole genome shotgun (WGS) entry which is preliminary data.</text>
</comment>
<evidence type="ECO:0000313" key="8">
    <source>
        <dbReference type="Proteomes" id="UP001437256"/>
    </source>
</evidence>
<evidence type="ECO:0000256" key="1">
    <source>
        <dbReference type="ARBA" id="ARBA00004141"/>
    </source>
</evidence>
<feature type="transmembrane region" description="Helical" evidence="6">
    <location>
        <begin position="58"/>
        <end position="78"/>
    </location>
</feature>
<feature type="transmembrane region" description="Helical" evidence="6">
    <location>
        <begin position="376"/>
        <end position="394"/>
    </location>
</feature>
<evidence type="ECO:0000313" key="7">
    <source>
        <dbReference type="EMBL" id="KAL0065135.1"/>
    </source>
</evidence>
<keyword evidence="4 6" id="KW-0472">Membrane</keyword>
<dbReference type="Pfam" id="PF03547">
    <property type="entry name" value="Mem_trans"/>
    <property type="match status" value="1"/>
</dbReference>
<reference evidence="7 8" key="1">
    <citation type="submission" date="2024-05" db="EMBL/GenBank/DDBJ databases">
        <title>A draft genome resource for the thread blight pathogen Marasmius tenuissimus strain MS-2.</title>
        <authorList>
            <person name="Yulfo-Soto G.E."/>
            <person name="Baruah I.K."/>
            <person name="Amoako-Attah I."/>
            <person name="Bukari Y."/>
            <person name="Meinhardt L.W."/>
            <person name="Bailey B.A."/>
            <person name="Cohen S.P."/>
        </authorList>
    </citation>
    <scope>NUCLEOTIDE SEQUENCE [LARGE SCALE GENOMIC DNA]</scope>
    <source>
        <strain evidence="7 8">MS-2</strain>
    </source>
</reference>
<dbReference type="InterPro" id="IPR040254">
    <property type="entry name" value="Ecm3-like"/>
</dbReference>
<dbReference type="InterPro" id="IPR004776">
    <property type="entry name" value="Mem_transp_PIN-like"/>
</dbReference>
<feature type="transmembrane region" description="Helical" evidence="6">
    <location>
        <begin position="132"/>
        <end position="154"/>
    </location>
</feature>
<sequence>MPLLKTYFTVGFGYLAARQGLFPPAASRGASQITLNVSLPCLIFASMVPAFNNDNVSAIGPLLLIAVIYLILGFLGGVVLRELFYVPRNFWQGIVVLATMSNWGNLPNAIVITVTQQEPFDPSKDPGLGVSYVSIFIFAFNLAFWCCGLANSLAWDYADGIPQGADAEKRYRWDEKPLGAFFVKHILRRSKRSGKDEEKGKGRSSSGNRSDTNLTIVESMKGTSQIEAGGNADPDFRLARQISQTSFRSRKLSGVQTNRPSFISEPLAAHTENPNSGAATPVCSGAATPAHQPPSIVVSMHEDAKERKFQVPPAVYKLLKPFGTLLNPVVIIMVASIPCALVPQLKSLFVAGEGGPDWRAPDGRAPLNVIFDTCKFVGDITVPMGLILLGASFARMKIPRPLSRLPLPAMLAAAVLKLAILPVIGVFLVQGLVDRGLIPQEAKAEKFVAMFLSGTPAAVNQLIVSSLYSPDGELDTLTVSSITA</sequence>
<name>A0ABR2ZV15_9AGAR</name>
<evidence type="ECO:0000256" key="6">
    <source>
        <dbReference type="SAM" id="Phobius"/>
    </source>
</evidence>
<dbReference type="PANTHER" id="PTHR31274">
    <property type="entry name" value="PROTEIN ECM3"/>
    <property type="match status" value="1"/>
</dbReference>
<feature type="transmembrane region" description="Helical" evidence="6">
    <location>
        <begin position="90"/>
        <end position="112"/>
    </location>
</feature>
<feature type="region of interest" description="Disordered" evidence="5">
    <location>
        <begin position="269"/>
        <end position="291"/>
    </location>
</feature>
<keyword evidence="3 6" id="KW-1133">Transmembrane helix</keyword>
<keyword evidence="2 6" id="KW-0812">Transmembrane</keyword>
<evidence type="ECO:0000256" key="4">
    <source>
        <dbReference type="ARBA" id="ARBA00023136"/>
    </source>
</evidence>
<keyword evidence="8" id="KW-1185">Reference proteome</keyword>
<evidence type="ECO:0000256" key="2">
    <source>
        <dbReference type="ARBA" id="ARBA00022692"/>
    </source>
</evidence>
<comment type="subcellular location">
    <subcellularLocation>
        <location evidence="1">Membrane</location>
        <topology evidence="1">Multi-pass membrane protein</topology>
    </subcellularLocation>
</comment>